<dbReference type="Pfam" id="PF00528">
    <property type="entry name" value="BPD_transp_1"/>
    <property type="match status" value="1"/>
</dbReference>
<organism evidence="7">
    <name type="scientific">Desulfomonile tiedjei</name>
    <dbReference type="NCBI Taxonomy" id="2358"/>
    <lineage>
        <taxon>Bacteria</taxon>
        <taxon>Pseudomonadati</taxon>
        <taxon>Thermodesulfobacteriota</taxon>
        <taxon>Desulfomonilia</taxon>
        <taxon>Desulfomonilales</taxon>
        <taxon>Desulfomonilaceae</taxon>
        <taxon>Desulfomonile</taxon>
    </lineage>
</organism>
<keyword evidence="4 5" id="KW-0472">Membrane</keyword>
<evidence type="ECO:0000256" key="5">
    <source>
        <dbReference type="RuleBase" id="RU363032"/>
    </source>
</evidence>
<dbReference type="AlphaFoldDB" id="A0A7C4ASQ7"/>
<dbReference type="InterPro" id="IPR035906">
    <property type="entry name" value="MetI-like_sf"/>
</dbReference>
<keyword evidence="5" id="KW-0813">Transport</keyword>
<dbReference type="PANTHER" id="PTHR43632:SF1">
    <property type="entry name" value="PERMEASE COMPONENT OF TUNGSTATE ABC TRANSPORTER"/>
    <property type="match status" value="1"/>
</dbReference>
<reference evidence="7" key="1">
    <citation type="journal article" date="2020" name="mSystems">
        <title>Genome- and Community-Level Interaction Insights into Carbon Utilization and Element Cycling Functions of Hydrothermarchaeota in Hydrothermal Sediment.</title>
        <authorList>
            <person name="Zhou Z."/>
            <person name="Liu Y."/>
            <person name="Xu W."/>
            <person name="Pan J."/>
            <person name="Luo Z.H."/>
            <person name="Li M."/>
        </authorList>
    </citation>
    <scope>NUCLEOTIDE SEQUENCE [LARGE SCALE GENOMIC DNA]</scope>
    <source>
        <strain evidence="7">SpSt-769</strain>
    </source>
</reference>
<dbReference type="Gene3D" id="1.10.3720.10">
    <property type="entry name" value="MetI-like"/>
    <property type="match status" value="1"/>
</dbReference>
<dbReference type="CDD" id="cd06261">
    <property type="entry name" value="TM_PBP2"/>
    <property type="match status" value="1"/>
</dbReference>
<protein>
    <submittedName>
        <fullName evidence="7">ABC transporter permease subunit</fullName>
    </submittedName>
</protein>
<feature type="transmembrane region" description="Helical" evidence="5">
    <location>
        <begin position="147"/>
        <end position="168"/>
    </location>
</feature>
<gene>
    <name evidence="7" type="ORF">ENV54_10715</name>
</gene>
<keyword evidence="3 5" id="KW-1133">Transmembrane helix</keyword>
<name>A0A7C4ASQ7_9BACT</name>
<dbReference type="EMBL" id="DTGT01000345">
    <property type="protein sequence ID" value="HGH61758.1"/>
    <property type="molecule type" value="Genomic_DNA"/>
</dbReference>
<comment type="subcellular location">
    <subcellularLocation>
        <location evidence="1 5">Cell membrane</location>
        <topology evidence="1 5">Multi-pass membrane protein</topology>
    </subcellularLocation>
</comment>
<evidence type="ECO:0000256" key="1">
    <source>
        <dbReference type="ARBA" id="ARBA00004651"/>
    </source>
</evidence>
<dbReference type="GO" id="GO:0005886">
    <property type="term" value="C:plasma membrane"/>
    <property type="evidence" value="ECO:0007669"/>
    <property type="project" value="UniProtKB-SubCell"/>
</dbReference>
<proteinExistence type="inferred from homology"/>
<dbReference type="NCBIfam" id="NF038017">
    <property type="entry name" value="ABC_perm1"/>
    <property type="match status" value="1"/>
</dbReference>
<keyword evidence="2 5" id="KW-0812">Transmembrane</keyword>
<feature type="transmembrane region" description="Helical" evidence="5">
    <location>
        <begin position="105"/>
        <end position="126"/>
    </location>
</feature>
<sequence length="230" mass="24574">MNFLREAFCSALSMIISGDPEVFFIVLTSLKVSAAATAASAVTGIPLGMALAVNRFKGKRLLLLVLNTSMAIPTVVIGLFFYILFSRSGPLGSLGLLFTPSGMIVGLYALSLPLIVNMSVLAVQALDSRFFLTAKLLGANYRQQGWLILREARFALMGAVVVGFGRVVSEVGIAMMLGGNIKGFTRTMTTAIALETSKGELELSMALGIILIVVSLGVNVLLYVIQEYKR</sequence>
<dbReference type="PROSITE" id="PS50928">
    <property type="entry name" value="ABC_TM1"/>
    <property type="match status" value="1"/>
</dbReference>
<evidence type="ECO:0000259" key="6">
    <source>
        <dbReference type="PROSITE" id="PS50928"/>
    </source>
</evidence>
<evidence type="ECO:0000256" key="2">
    <source>
        <dbReference type="ARBA" id="ARBA00022692"/>
    </source>
</evidence>
<feature type="transmembrane region" description="Helical" evidence="5">
    <location>
        <begin position="22"/>
        <end position="49"/>
    </location>
</feature>
<evidence type="ECO:0000313" key="7">
    <source>
        <dbReference type="EMBL" id="HGH61758.1"/>
    </source>
</evidence>
<dbReference type="SUPFAM" id="SSF161098">
    <property type="entry name" value="MetI-like"/>
    <property type="match status" value="1"/>
</dbReference>
<comment type="caution">
    <text evidence="7">The sequence shown here is derived from an EMBL/GenBank/DDBJ whole genome shotgun (WGS) entry which is preliminary data.</text>
</comment>
<feature type="domain" description="ABC transmembrane type-1" evidence="6">
    <location>
        <begin position="26"/>
        <end position="222"/>
    </location>
</feature>
<accession>A0A7C4ASQ7</accession>
<feature type="transmembrane region" description="Helical" evidence="5">
    <location>
        <begin position="61"/>
        <end position="85"/>
    </location>
</feature>
<feature type="transmembrane region" description="Helical" evidence="5">
    <location>
        <begin position="203"/>
        <end position="225"/>
    </location>
</feature>
<comment type="similarity">
    <text evidence="5">Belongs to the binding-protein-dependent transport system permease family.</text>
</comment>
<dbReference type="InterPro" id="IPR000515">
    <property type="entry name" value="MetI-like"/>
</dbReference>
<dbReference type="PANTHER" id="PTHR43632">
    <property type="entry name" value="PERMEASE COMPONENT OF TUNGSTATE ABC TRANSPORTER"/>
    <property type="match status" value="1"/>
</dbReference>
<dbReference type="GO" id="GO:0055085">
    <property type="term" value="P:transmembrane transport"/>
    <property type="evidence" value="ECO:0007669"/>
    <property type="project" value="InterPro"/>
</dbReference>
<dbReference type="InterPro" id="IPR049783">
    <property type="entry name" value="ABC_perm_TupB-like"/>
</dbReference>
<evidence type="ECO:0000256" key="3">
    <source>
        <dbReference type="ARBA" id="ARBA00022989"/>
    </source>
</evidence>
<evidence type="ECO:0000256" key="4">
    <source>
        <dbReference type="ARBA" id="ARBA00023136"/>
    </source>
</evidence>